<feature type="signal peptide" evidence="4">
    <location>
        <begin position="1"/>
        <end position="36"/>
    </location>
</feature>
<evidence type="ECO:0000313" key="6">
    <source>
        <dbReference type="EMBL" id="MBB3942794.1"/>
    </source>
</evidence>
<dbReference type="Proteomes" id="UP000581447">
    <property type="component" value="Unassembled WGS sequence"/>
</dbReference>
<evidence type="ECO:0000256" key="4">
    <source>
        <dbReference type="SAM" id="SignalP"/>
    </source>
</evidence>
<feature type="domain" description="Transglycosylase SLT" evidence="5">
    <location>
        <begin position="419"/>
        <end position="522"/>
    </location>
</feature>
<dbReference type="SUPFAM" id="SSF53955">
    <property type="entry name" value="Lysozyme-like"/>
    <property type="match status" value="1"/>
</dbReference>
<dbReference type="InterPro" id="IPR008939">
    <property type="entry name" value="Lytic_TGlycosylase_superhlx_U"/>
</dbReference>
<evidence type="ECO:0000313" key="7">
    <source>
        <dbReference type="Proteomes" id="UP000581447"/>
    </source>
</evidence>
<evidence type="ECO:0000259" key="5">
    <source>
        <dbReference type="Pfam" id="PF01464"/>
    </source>
</evidence>
<organism evidence="6 7">
    <name type="scientific">Sphingorhabdus rigui</name>
    <dbReference type="NCBI Taxonomy" id="1282858"/>
    <lineage>
        <taxon>Bacteria</taxon>
        <taxon>Pseudomonadati</taxon>
        <taxon>Pseudomonadota</taxon>
        <taxon>Alphaproteobacteria</taxon>
        <taxon>Sphingomonadales</taxon>
        <taxon>Sphingomonadaceae</taxon>
        <taxon>Sphingorhabdus</taxon>
    </lineage>
</organism>
<dbReference type="GO" id="GO:0042597">
    <property type="term" value="C:periplasmic space"/>
    <property type="evidence" value="ECO:0007669"/>
    <property type="project" value="InterPro"/>
</dbReference>
<dbReference type="RefSeq" id="WP_322788771.1">
    <property type="nucleotide sequence ID" value="NZ_BAABBG010000023.1"/>
</dbReference>
<keyword evidence="7" id="KW-1185">Reference proteome</keyword>
<comment type="similarity">
    <text evidence="2">Belongs to the virb1 family.</text>
</comment>
<accession>A0A840B2M3</accession>
<comment type="caution">
    <text evidence="6">The sequence shown here is derived from an EMBL/GenBank/DDBJ whole genome shotgun (WGS) entry which is preliminary data.</text>
</comment>
<name>A0A840B2M3_9SPHN</name>
<dbReference type="EMBL" id="JACIEA010000001">
    <property type="protein sequence ID" value="MBB3942794.1"/>
    <property type="molecule type" value="Genomic_DNA"/>
</dbReference>
<gene>
    <name evidence="6" type="ORF">GGR91_001016</name>
</gene>
<protein>
    <submittedName>
        <fullName evidence="6">Soluble lytic murein transglycosylase-like protein</fullName>
    </submittedName>
</protein>
<evidence type="ECO:0000256" key="1">
    <source>
        <dbReference type="ARBA" id="ARBA00007734"/>
    </source>
</evidence>
<dbReference type="GO" id="GO:0004553">
    <property type="term" value="F:hydrolase activity, hydrolyzing O-glycosyl compounds"/>
    <property type="evidence" value="ECO:0007669"/>
    <property type="project" value="InterPro"/>
</dbReference>
<feature type="chain" id="PRO_5032527984" evidence="4">
    <location>
        <begin position="37"/>
        <end position="595"/>
    </location>
</feature>
<dbReference type="CDD" id="cd13401">
    <property type="entry name" value="Slt70-like"/>
    <property type="match status" value="1"/>
</dbReference>
<evidence type="ECO:0000256" key="2">
    <source>
        <dbReference type="ARBA" id="ARBA00009387"/>
    </source>
</evidence>
<dbReference type="PANTHER" id="PTHR37423:SF5">
    <property type="entry name" value="SOLUBLE LYTIC MUREIN TRANSGLYCOSYLASE"/>
    <property type="match status" value="1"/>
</dbReference>
<dbReference type="InterPro" id="IPR008258">
    <property type="entry name" value="Transglycosylase_SLT_dom_1"/>
</dbReference>
<proteinExistence type="inferred from homology"/>
<keyword evidence="3 4" id="KW-0732">Signal</keyword>
<dbReference type="PANTHER" id="PTHR37423">
    <property type="entry name" value="SOLUBLE LYTIC MUREIN TRANSGLYCOSYLASE-RELATED"/>
    <property type="match status" value="1"/>
</dbReference>
<comment type="similarity">
    <text evidence="1">Belongs to the transglycosylase Slt family.</text>
</comment>
<dbReference type="SUPFAM" id="SSF48435">
    <property type="entry name" value="Bacterial muramidases"/>
    <property type="match status" value="1"/>
</dbReference>
<dbReference type="InterPro" id="IPR023346">
    <property type="entry name" value="Lysozyme-like_dom_sf"/>
</dbReference>
<reference evidence="6 7" key="1">
    <citation type="submission" date="2020-08" db="EMBL/GenBank/DDBJ databases">
        <title>Genomic Encyclopedia of Type Strains, Phase IV (KMG-IV): sequencing the most valuable type-strain genomes for metagenomic binning, comparative biology and taxonomic classification.</title>
        <authorList>
            <person name="Goeker M."/>
        </authorList>
    </citation>
    <scope>NUCLEOTIDE SEQUENCE [LARGE SCALE GENOMIC DNA]</scope>
    <source>
        <strain evidence="6 7">DSM 29050</strain>
    </source>
</reference>
<sequence>MSAKNVHSAKVRHSRMRALSWLGPLLALSPVAAAHANTSEGFRAIVSTQVAPTVLDAKEKAVFSAIYDAIRNQKWEEAARLIDEAPQGPMAAMARAELYLAPDSPKVEVAQLHDLLQSAPYLPQAEQLATMARKRGADILPERPGIRRFSWLGGAPKRDLPANAASDIIRGELQQFIKNDQSLAAEQYLETKVEELSPEALTELQYRVAWSYYIENDDQSAKRVASLARTAGGEWGTQAAWVHGLASWRLGEYAEAYEAFDVVSRLAANDDLKAAGLFWGARAAMAAKYPQFVQPKMQKAAQLPETFYGLLASEALGMEPIARRAAKVVKLDWASLKDQQNAILAVGLAEIGQTKLADQALRHQARIGDARQHTNLAQLAGSLNLASTQFWLGHYGPARNQSNAMARYPMPNWEPLGGWRVTPALVYAHTLQESNFRTDVVSPAGARGLMQVRPGTAQDMARARGASFAASQLDRPSINLEYGQSYLEKLRDLPATGGLLPKVIAAYNAGPAPLARWNSEIRDNGDPLLFIESIPYWETRGYVAIILRNYWIYEMRTNKASGSLKGLAQYMWPKFPDANGTVTARRVTGGSIAAR</sequence>
<evidence type="ECO:0000256" key="3">
    <source>
        <dbReference type="ARBA" id="ARBA00022729"/>
    </source>
</evidence>
<dbReference type="Pfam" id="PF01464">
    <property type="entry name" value="SLT"/>
    <property type="match status" value="1"/>
</dbReference>
<dbReference type="AlphaFoldDB" id="A0A840B2M3"/>
<dbReference type="Gene3D" id="1.10.530.10">
    <property type="match status" value="1"/>
</dbReference>